<evidence type="ECO:0000259" key="2">
    <source>
        <dbReference type="Pfam" id="PF08386"/>
    </source>
</evidence>
<dbReference type="PANTHER" id="PTHR43798:SF27">
    <property type="entry name" value="HYDROLASE ALPHA_BETA HYDROLASE FOLD FAMILY"/>
    <property type="match status" value="1"/>
</dbReference>
<dbReference type="InterPro" id="IPR000073">
    <property type="entry name" value="AB_hydrolase_1"/>
</dbReference>
<protein>
    <submittedName>
        <fullName evidence="3">Alpha/beta fold hydrolase</fullName>
    </submittedName>
</protein>
<keyword evidence="4" id="KW-1185">Reference proteome</keyword>
<gene>
    <name evidence="3" type="ORF">GCM10009096_01840</name>
</gene>
<dbReference type="InterPro" id="IPR050266">
    <property type="entry name" value="AB_hydrolase_sf"/>
</dbReference>
<evidence type="ECO:0000259" key="1">
    <source>
        <dbReference type="Pfam" id="PF00561"/>
    </source>
</evidence>
<dbReference type="InterPro" id="IPR013595">
    <property type="entry name" value="Pept_S33_TAP-like_C"/>
</dbReference>
<dbReference type="PROSITE" id="PS51257">
    <property type="entry name" value="PROKAR_LIPOPROTEIN"/>
    <property type="match status" value="1"/>
</dbReference>
<name>A0ABN1A0Z4_9SPHN</name>
<dbReference type="Pfam" id="PF00561">
    <property type="entry name" value="Abhydrolase_1"/>
    <property type="match status" value="1"/>
</dbReference>
<dbReference type="InterPro" id="IPR029058">
    <property type="entry name" value="AB_hydrolase_fold"/>
</dbReference>
<dbReference type="Gene3D" id="3.40.50.1820">
    <property type="entry name" value="alpha/beta hydrolase"/>
    <property type="match status" value="1"/>
</dbReference>
<dbReference type="Proteomes" id="UP001500713">
    <property type="component" value="Unassembled WGS sequence"/>
</dbReference>
<keyword evidence="3" id="KW-0378">Hydrolase</keyword>
<accession>A0ABN1A0Z4</accession>
<dbReference type="Pfam" id="PF08386">
    <property type="entry name" value="Abhydrolase_4"/>
    <property type="match status" value="1"/>
</dbReference>
<feature type="domain" description="AB hydrolase-1" evidence="1">
    <location>
        <begin position="88"/>
        <end position="236"/>
    </location>
</feature>
<dbReference type="SUPFAM" id="SSF53474">
    <property type="entry name" value="alpha/beta-Hydrolases"/>
    <property type="match status" value="1"/>
</dbReference>
<feature type="domain" description="Peptidase S33 tripeptidyl aminopeptidase-like C-terminal" evidence="2">
    <location>
        <begin position="411"/>
        <end position="477"/>
    </location>
</feature>
<dbReference type="GO" id="GO:0016787">
    <property type="term" value="F:hydrolase activity"/>
    <property type="evidence" value="ECO:0007669"/>
    <property type="project" value="UniProtKB-KW"/>
</dbReference>
<evidence type="ECO:0000313" key="4">
    <source>
        <dbReference type="Proteomes" id="UP001500713"/>
    </source>
</evidence>
<organism evidence="3 4">
    <name type="scientific">Parasphingorhabdus litoris</name>
    <dbReference type="NCBI Taxonomy" id="394733"/>
    <lineage>
        <taxon>Bacteria</taxon>
        <taxon>Pseudomonadati</taxon>
        <taxon>Pseudomonadota</taxon>
        <taxon>Alphaproteobacteria</taxon>
        <taxon>Sphingomonadales</taxon>
        <taxon>Sphingomonadaceae</taxon>
        <taxon>Parasphingorhabdus</taxon>
    </lineage>
</organism>
<reference evidence="3 4" key="1">
    <citation type="journal article" date="2019" name="Int. J. Syst. Evol. Microbiol.">
        <title>The Global Catalogue of Microorganisms (GCM) 10K type strain sequencing project: providing services to taxonomists for standard genome sequencing and annotation.</title>
        <authorList>
            <consortium name="The Broad Institute Genomics Platform"/>
            <consortium name="The Broad Institute Genome Sequencing Center for Infectious Disease"/>
            <person name="Wu L."/>
            <person name="Ma J."/>
        </authorList>
    </citation>
    <scope>NUCLEOTIDE SEQUENCE [LARGE SCALE GENOMIC DNA]</scope>
    <source>
        <strain evidence="3 4">JCM 14162</strain>
    </source>
</reference>
<sequence>MKLLPGLTSLIFISACSLITPPNIKPFTLHASATPTGEIPITFEAQSGKTVAAFQGAFVVPENRSSPDSRMLTLRYVRFPATGKKNGPPIVYLAGGPGGSGIATAKWRRFPLFMAMREFGDVIALDQRGTGASNDMPECSSPFTIDDASALDDAKYIAMNQQALRWCIGFWKDKGIDLNGYTTIESVNDLDALRVHLGAKKISLWGTSYGSHLSLAALKEMDDRIQKVVISSVEGLNQTIKRPARTDAYFQRVQHAVNTDVLLQKKYPDIVDLMHRVHAKLDKAPVLVEVPQKEGAPFPVHIQSRILRQYASGLISDPQRAMSVLAVYRGLDQDDTEPVTELLRRWHEPNAKISFRPMSVIMDVASGITSERRSEIEDEAKTAVLGSFLNFTIHLLDVAPEYDLGDQFREKPVSDTPTLVLSGTLDGRTYVESQLEATSQLRNRQAVTVKNAGHNLFMSSPEVTTTILEFMRGKKVDRRIIEVDLPFK</sequence>
<comment type="caution">
    <text evidence="3">The sequence shown here is derived from an EMBL/GenBank/DDBJ whole genome shotgun (WGS) entry which is preliminary data.</text>
</comment>
<proteinExistence type="predicted"/>
<evidence type="ECO:0000313" key="3">
    <source>
        <dbReference type="EMBL" id="GAA0464953.1"/>
    </source>
</evidence>
<dbReference type="EMBL" id="BAAAEM010000002">
    <property type="protein sequence ID" value="GAA0464953.1"/>
    <property type="molecule type" value="Genomic_DNA"/>
</dbReference>
<dbReference type="PANTHER" id="PTHR43798">
    <property type="entry name" value="MONOACYLGLYCEROL LIPASE"/>
    <property type="match status" value="1"/>
</dbReference>